<dbReference type="AlphaFoldDB" id="A0AAD7E364"/>
<proteinExistence type="predicted"/>
<reference evidence="1" key="1">
    <citation type="submission" date="2023-03" db="EMBL/GenBank/DDBJ databases">
        <title>Massive genome expansion in bonnet fungi (Mycena s.s.) driven by repeated elements and novel gene families across ecological guilds.</title>
        <authorList>
            <consortium name="Lawrence Berkeley National Laboratory"/>
            <person name="Harder C.B."/>
            <person name="Miyauchi S."/>
            <person name="Viragh M."/>
            <person name="Kuo A."/>
            <person name="Thoen E."/>
            <person name="Andreopoulos B."/>
            <person name="Lu D."/>
            <person name="Skrede I."/>
            <person name="Drula E."/>
            <person name="Henrissat B."/>
            <person name="Morin E."/>
            <person name="Kohler A."/>
            <person name="Barry K."/>
            <person name="LaButti K."/>
            <person name="Morin E."/>
            <person name="Salamov A."/>
            <person name="Lipzen A."/>
            <person name="Mereny Z."/>
            <person name="Hegedus B."/>
            <person name="Baldrian P."/>
            <person name="Stursova M."/>
            <person name="Weitz H."/>
            <person name="Taylor A."/>
            <person name="Grigoriev I.V."/>
            <person name="Nagy L.G."/>
            <person name="Martin F."/>
            <person name="Kauserud H."/>
        </authorList>
    </citation>
    <scope>NUCLEOTIDE SEQUENCE</scope>
    <source>
        <strain evidence="1">9144</strain>
    </source>
</reference>
<keyword evidence="2" id="KW-1185">Reference proteome</keyword>
<dbReference type="Proteomes" id="UP001219525">
    <property type="component" value="Unassembled WGS sequence"/>
</dbReference>
<organism evidence="1 2">
    <name type="scientific">Mycena pura</name>
    <dbReference type="NCBI Taxonomy" id="153505"/>
    <lineage>
        <taxon>Eukaryota</taxon>
        <taxon>Fungi</taxon>
        <taxon>Dikarya</taxon>
        <taxon>Basidiomycota</taxon>
        <taxon>Agaricomycotina</taxon>
        <taxon>Agaricomycetes</taxon>
        <taxon>Agaricomycetidae</taxon>
        <taxon>Agaricales</taxon>
        <taxon>Marasmiineae</taxon>
        <taxon>Mycenaceae</taxon>
        <taxon>Mycena</taxon>
    </lineage>
</organism>
<dbReference type="EMBL" id="JARJCW010000004">
    <property type="protein sequence ID" value="KAJ7225303.1"/>
    <property type="molecule type" value="Genomic_DNA"/>
</dbReference>
<gene>
    <name evidence="1" type="ORF">GGX14DRAFT_638081</name>
</gene>
<sequence length="240" mass="25269">MRYFCTALVQFAEPGVRGERAGMCAGGGQRRKRACAGGGRWVADSEWRAASGGPCALRARGAALAGRGRGRRVAGAGGARVAAGVRGTGGRERWHDQRMQAPRRRRCSVLPRTPSFVHARPWGGHAREGLGLPPMNAATAAATIVALVVAAVVALVAEAVVALEGQLFPVVVGRKGSVDARDRRVCGCRQRRKIHPVELVGASKVSRTYRELGTLPVRRLGNFDGKLAAAVWASVSGGHN</sequence>
<evidence type="ECO:0000313" key="2">
    <source>
        <dbReference type="Proteomes" id="UP001219525"/>
    </source>
</evidence>
<protein>
    <submittedName>
        <fullName evidence="1">Uncharacterized protein</fullName>
    </submittedName>
</protein>
<comment type="caution">
    <text evidence="1">The sequence shown here is derived from an EMBL/GenBank/DDBJ whole genome shotgun (WGS) entry which is preliminary data.</text>
</comment>
<name>A0AAD7E364_9AGAR</name>
<evidence type="ECO:0000313" key="1">
    <source>
        <dbReference type="EMBL" id="KAJ7225303.1"/>
    </source>
</evidence>
<accession>A0AAD7E364</accession>